<comment type="cofactor">
    <cofactor evidence="2 12">
        <name>pyridoxal 5'-phosphate</name>
        <dbReference type="ChEBI" id="CHEBI:597326"/>
    </cofactor>
</comment>
<dbReference type="AlphaFoldDB" id="A0AAD9MHM0"/>
<dbReference type="GO" id="GO:0030170">
    <property type="term" value="F:pyridoxal phosphate binding"/>
    <property type="evidence" value="ECO:0007669"/>
    <property type="project" value="InterPro"/>
</dbReference>
<dbReference type="InterPro" id="IPR054502">
    <property type="entry name" value="bHLH-TF_ACT-like_plant"/>
</dbReference>
<accession>A0AAD9MHM0</accession>
<dbReference type="GO" id="GO:0008184">
    <property type="term" value="F:glycogen phosphorylase activity"/>
    <property type="evidence" value="ECO:0007669"/>
    <property type="project" value="InterPro"/>
</dbReference>
<dbReference type="Gene3D" id="3.40.50.2000">
    <property type="entry name" value="Glycogen Phosphorylase B"/>
    <property type="match status" value="2"/>
</dbReference>
<evidence type="ECO:0000256" key="9">
    <source>
        <dbReference type="ARBA" id="ARBA00023242"/>
    </source>
</evidence>
<proteinExistence type="inferred from homology"/>
<dbReference type="PROSITE" id="PS00102">
    <property type="entry name" value="PHOSPHORYLASE"/>
    <property type="match status" value="1"/>
</dbReference>
<dbReference type="PANTHER" id="PTHR11468:SF30">
    <property type="entry name" value="ALPHA-1,4 GLUCAN PHOSPHORYLASE"/>
    <property type="match status" value="1"/>
</dbReference>
<dbReference type="PROSITE" id="PS51671">
    <property type="entry name" value="ACT"/>
    <property type="match status" value="1"/>
</dbReference>
<evidence type="ECO:0000256" key="2">
    <source>
        <dbReference type="ARBA" id="ARBA00001933"/>
    </source>
</evidence>
<evidence type="ECO:0000313" key="15">
    <source>
        <dbReference type="EMBL" id="KAK2078779.1"/>
    </source>
</evidence>
<evidence type="ECO:0000256" key="13">
    <source>
        <dbReference type="SAM" id="MobiDB-lite"/>
    </source>
</evidence>
<feature type="modified residue" description="N6-(pyridoxal phosphate)lysine" evidence="11">
    <location>
        <position position="844"/>
    </location>
</feature>
<evidence type="ECO:0000256" key="1">
    <source>
        <dbReference type="ARBA" id="ARBA00001275"/>
    </source>
</evidence>
<keyword evidence="10 12" id="KW-0119">Carbohydrate metabolism</keyword>
<keyword evidence="5" id="KW-0021">Allosteric enzyme</keyword>
<dbReference type="GO" id="GO:0005980">
    <property type="term" value="P:glycogen catabolic process"/>
    <property type="evidence" value="ECO:0007669"/>
    <property type="project" value="TreeGrafter"/>
</dbReference>
<dbReference type="CDD" id="cd04300">
    <property type="entry name" value="GT35_Glycogen_Phosphorylase"/>
    <property type="match status" value="1"/>
</dbReference>
<evidence type="ECO:0000313" key="16">
    <source>
        <dbReference type="Proteomes" id="UP001255856"/>
    </source>
</evidence>
<comment type="subcellular location">
    <subcellularLocation>
        <location evidence="3">Nucleus</location>
    </subcellularLocation>
</comment>
<dbReference type="FunFam" id="3.40.50.2000:FF:000002">
    <property type="entry name" value="Alpha-1,4 glucan phosphorylase"/>
    <property type="match status" value="1"/>
</dbReference>
<evidence type="ECO:0000256" key="5">
    <source>
        <dbReference type="ARBA" id="ARBA00022533"/>
    </source>
</evidence>
<evidence type="ECO:0000256" key="3">
    <source>
        <dbReference type="ARBA" id="ARBA00004123"/>
    </source>
</evidence>
<keyword evidence="9" id="KW-0539">Nucleus</keyword>
<dbReference type="GO" id="GO:0005634">
    <property type="term" value="C:nucleus"/>
    <property type="evidence" value="ECO:0007669"/>
    <property type="project" value="UniProtKB-SubCell"/>
</dbReference>
<keyword evidence="6 12" id="KW-0328">Glycosyltransferase</keyword>
<dbReference type="EC" id="2.4.1.1" evidence="12"/>
<dbReference type="PANTHER" id="PTHR11468">
    <property type="entry name" value="GLYCOGEN PHOSPHORYLASE"/>
    <property type="match status" value="1"/>
</dbReference>
<comment type="function">
    <text evidence="12">Allosteric enzyme that catalyzes the rate-limiting step in glycogen catabolism, the phosphorolytic cleavage of glycogen to produce glucose-1-phosphate, and plays a central role in maintaining cellular and organismal glucose homeostasis.</text>
</comment>
<feature type="compositionally biased region" description="Polar residues" evidence="13">
    <location>
        <begin position="46"/>
        <end position="60"/>
    </location>
</feature>
<feature type="domain" description="ACT" evidence="14">
    <location>
        <begin position="67"/>
        <end position="141"/>
    </location>
</feature>
<organism evidence="15 16">
    <name type="scientific">Prototheca wickerhamii</name>
    <dbReference type="NCBI Taxonomy" id="3111"/>
    <lineage>
        <taxon>Eukaryota</taxon>
        <taxon>Viridiplantae</taxon>
        <taxon>Chlorophyta</taxon>
        <taxon>core chlorophytes</taxon>
        <taxon>Trebouxiophyceae</taxon>
        <taxon>Chlorellales</taxon>
        <taxon>Chlorellaceae</taxon>
        <taxon>Prototheca</taxon>
    </lineage>
</organism>
<sequence>MLAAGLPRSCPAGTSRPALRPGLPARSQARAQTRRRTRIIRRDGPSSGNASTSESNLTVEPSEQGALITLACPNRVGLLASLTATFEDLGLDVVRADIGGNQKEARDRFWVTKASGGVVSLEDVESIRLVLESAIAPGRGRGAVAAARGAGPAAHARPMLAVPGASSQTHLLHTLMDTYTSNNVLAIQQAIVHHVEYTLAQTRYKFDDLEAYMATAYSVRDRLIESWNDTQNYFKSVDPKRVYYLSMEFLMGRSLLNALNNLQVRGQYREALKELGYDLETLVTQERDAALGNGGLGRLAACFLDSMATTNVPAWGYGIRYQYGMFRQVLREGFQHEQPDYWLNFGNPWELERSASIAYQISFYGHVSVHEDGGRQLFRWNPGEMVTAVAYDTPIPGFQTNNTNNLRLWAAKPDREFDLQAFNTGDYVQAILAKQRAETLSSVLYPDDRTYEGKELRLKQQHFFVSATVQDAVRRYKEAHAGWDEFADKVAFQMNDTHPTLLVPELMRVLMDQERLGWTRSWELVTATCNFTNHTVLPEALEKWPVAMIEKLLPRHMQIIYDINWRFLQQMRGRYGDDWARISRVSIIEETPDGGKFVRMAFLAVIAAKTVNGVARIHSEILKHDVFAPFYEIWPEKFQNKTNGVTPRRWLAFCNVPLRDLLTDELGSDAWITHLDQLKALRARARDPALQRRWREVKALAKDRAMRAIERLSGVRLPNHAAMLDVQVKRIHEYKRQLLNVLGIIHRYDRIRRMTPQEKARVVPRVCAIGGKAAPGYEMAKRIIKLVSAVADKVNADPAVGDLLRVAFVPDYNVSVAEDIIPGTELSQHISTAGTEASGTGNMKFAMNGALIVGTMDGANIEIAEEIGMDNIFIFGARAEGDSRAPRAARPARARPATVNFAPLLDSITYSDYYLVANDFPAYIDCQDHIDEVYRDQEAWTEKSIMSTAGSGFFSSDRTILEYAKDIWDATPCKVPETDLDDE</sequence>
<gene>
    <name evidence="15" type="ORF">QBZ16_003619</name>
</gene>
<evidence type="ECO:0000256" key="10">
    <source>
        <dbReference type="ARBA" id="ARBA00023277"/>
    </source>
</evidence>
<dbReference type="Proteomes" id="UP001255856">
    <property type="component" value="Unassembled WGS sequence"/>
</dbReference>
<dbReference type="InterPro" id="IPR011833">
    <property type="entry name" value="Glycg_phsphrylas"/>
</dbReference>
<dbReference type="GO" id="GO:0005737">
    <property type="term" value="C:cytoplasm"/>
    <property type="evidence" value="ECO:0007669"/>
    <property type="project" value="TreeGrafter"/>
</dbReference>
<evidence type="ECO:0000256" key="4">
    <source>
        <dbReference type="ARBA" id="ARBA00006047"/>
    </source>
</evidence>
<dbReference type="InterPro" id="IPR000811">
    <property type="entry name" value="Glyco_trans_35"/>
</dbReference>
<comment type="caution">
    <text evidence="15">The sequence shown here is derived from an EMBL/GenBank/DDBJ whole genome shotgun (WGS) entry which is preliminary data.</text>
</comment>
<comment type="similarity">
    <text evidence="4 12">Belongs to the glycogen phosphorylase family.</text>
</comment>
<keyword evidence="7 12" id="KW-0808">Transferase</keyword>
<feature type="region of interest" description="Disordered" evidence="13">
    <location>
        <begin position="1"/>
        <end position="60"/>
    </location>
</feature>
<dbReference type="NCBIfam" id="TIGR02093">
    <property type="entry name" value="P_ylase"/>
    <property type="match status" value="1"/>
</dbReference>
<reference evidence="15" key="1">
    <citation type="submission" date="2021-01" db="EMBL/GenBank/DDBJ databases">
        <authorList>
            <person name="Eckstrom K.M.E."/>
        </authorList>
    </citation>
    <scope>NUCLEOTIDE SEQUENCE</scope>
    <source>
        <strain evidence="15">UVCC 0001</strain>
    </source>
</reference>
<evidence type="ECO:0000256" key="12">
    <source>
        <dbReference type="RuleBase" id="RU000587"/>
    </source>
</evidence>
<dbReference type="InterPro" id="IPR045865">
    <property type="entry name" value="ACT-like_dom_sf"/>
</dbReference>
<dbReference type="Pfam" id="PF22754">
    <property type="entry name" value="bHLH-TF_ACT-like_plant"/>
    <property type="match status" value="1"/>
</dbReference>
<evidence type="ECO:0000256" key="6">
    <source>
        <dbReference type="ARBA" id="ARBA00022676"/>
    </source>
</evidence>
<name>A0AAD9MHM0_PROWI</name>
<keyword evidence="8 11" id="KW-0663">Pyridoxal phosphate</keyword>
<dbReference type="SUPFAM" id="SSF55021">
    <property type="entry name" value="ACT-like"/>
    <property type="match status" value="1"/>
</dbReference>
<dbReference type="InterPro" id="IPR002912">
    <property type="entry name" value="ACT_dom"/>
</dbReference>
<dbReference type="InterPro" id="IPR035090">
    <property type="entry name" value="Pyridoxal_P_attach_site"/>
</dbReference>
<dbReference type="EMBL" id="JASFZW010000004">
    <property type="protein sequence ID" value="KAK2078779.1"/>
    <property type="molecule type" value="Genomic_DNA"/>
</dbReference>
<dbReference type="Pfam" id="PF00343">
    <property type="entry name" value="Phosphorylase"/>
    <property type="match status" value="2"/>
</dbReference>
<comment type="catalytic activity">
    <reaction evidence="1 12">
        <text>[(1-&gt;4)-alpha-D-glucosyl](n) + phosphate = [(1-&gt;4)-alpha-D-glucosyl](n-1) + alpha-D-glucose 1-phosphate</text>
        <dbReference type="Rhea" id="RHEA:41732"/>
        <dbReference type="Rhea" id="RHEA-COMP:9584"/>
        <dbReference type="Rhea" id="RHEA-COMP:9586"/>
        <dbReference type="ChEBI" id="CHEBI:15444"/>
        <dbReference type="ChEBI" id="CHEBI:43474"/>
        <dbReference type="ChEBI" id="CHEBI:58601"/>
        <dbReference type="EC" id="2.4.1.1"/>
    </reaction>
</comment>
<dbReference type="FunFam" id="3.40.50.2000:FF:000003">
    <property type="entry name" value="Alpha-1,4 glucan phosphorylase"/>
    <property type="match status" value="1"/>
</dbReference>
<evidence type="ECO:0000256" key="7">
    <source>
        <dbReference type="ARBA" id="ARBA00022679"/>
    </source>
</evidence>
<evidence type="ECO:0000256" key="11">
    <source>
        <dbReference type="PIRSR" id="PIRSR000460-1"/>
    </source>
</evidence>
<keyword evidence="16" id="KW-1185">Reference proteome</keyword>
<evidence type="ECO:0000259" key="14">
    <source>
        <dbReference type="PROSITE" id="PS51671"/>
    </source>
</evidence>
<evidence type="ECO:0000256" key="8">
    <source>
        <dbReference type="ARBA" id="ARBA00022898"/>
    </source>
</evidence>
<dbReference type="SUPFAM" id="SSF53756">
    <property type="entry name" value="UDP-Glycosyltransferase/glycogen phosphorylase"/>
    <property type="match status" value="1"/>
</dbReference>
<protein>
    <recommendedName>
        <fullName evidence="12">Alpha-1,4 glucan phosphorylase</fullName>
        <ecNumber evidence="12">2.4.1.1</ecNumber>
    </recommendedName>
</protein>
<dbReference type="PIRSF" id="PIRSF000460">
    <property type="entry name" value="Pprylas_GlgP"/>
    <property type="match status" value="1"/>
</dbReference>